<evidence type="ECO:0000313" key="2">
    <source>
        <dbReference type="EMBL" id="TKR73561.1"/>
    </source>
</evidence>
<gene>
    <name evidence="1" type="ORF">L596_020782</name>
    <name evidence="2" type="ORF">L596_020859</name>
</gene>
<reference evidence="2 3" key="2">
    <citation type="journal article" date="2015" name="Genome Biol.">
        <title>Comparative genomics of Steinernema reveals deeply conserved gene regulatory networks.</title>
        <authorList>
            <person name="Dillman A.R."/>
            <person name="Macchietto M."/>
            <person name="Porter C.F."/>
            <person name="Rogers A."/>
            <person name="Williams B."/>
            <person name="Antoshechkin I."/>
            <person name="Lee M.M."/>
            <person name="Goodwin Z."/>
            <person name="Lu X."/>
            <person name="Lewis E.E."/>
            <person name="Goodrich-Blair H."/>
            <person name="Stock S.P."/>
            <person name="Adams B.J."/>
            <person name="Sternberg P.W."/>
            <person name="Mortazavi A."/>
        </authorList>
    </citation>
    <scope>NUCLEOTIDE SEQUENCE [LARGE SCALE GENOMIC DNA]</scope>
    <source>
        <strain evidence="2 3">ALL</strain>
    </source>
</reference>
<dbReference type="EMBL" id="AZBU02000006">
    <property type="protein sequence ID" value="TKR73476.1"/>
    <property type="molecule type" value="Genomic_DNA"/>
</dbReference>
<evidence type="ECO:0000313" key="3">
    <source>
        <dbReference type="Proteomes" id="UP000298663"/>
    </source>
</evidence>
<dbReference type="AlphaFoldDB" id="A0A4U5MUT7"/>
<accession>A0A4U5MUT7</accession>
<reference evidence="2" key="3">
    <citation type="journal article" date="2019" name="G3 (Bethesda)">
        <title>Hybrid Assembly of the Genome of the Entomopathogenic Nematode Steinernema carpocapsae Identifies the X-Chromosome.</title>
        <authorList>
            <person name="Serra L."/>
            <person name="Macchietto M."/>
            <person name="Macias-Munoz A."/>
            <person name="McGill C.J."/>
            <person name="Rodriguez I.M."/>
            <person name="Rodriguez B."/>
            <person name="Murad R."/>
            <person name="Mortazavi A."/>
        </authorList>
    </citation>
    <scope>NUCLEOTIDE SEQUENCE</scope>
    <source>
        <strain evidence="2">ALL</strain>
    </source>
</reference>
<keyword evidence="3" id="KW-1185">Reference proteome</keyword>
<reference evidence="2" key="1">
    <citation type="submission" date="2013-11" db="EMBL/GenBank/DDBJ databases">
        <authorList>
            <person name="Sternberg P."/>
            <person name="Dillman A."/>
            <person name="Macchietto M."/>
        </authorList>
    </citation>
    <scope>NUCLEOTIDE SEQUENCE</scope>
    <source>
        <strain evidence="2">ALL</strain>
    </source>
</reference>
<dbReference type="EMBL" id="AZBU02000006">
    <property type="protein sequence ID" value="TKR73561.1"/>
    <property type="molecule type" value="Genomic_DNA"/>
</dbReference>
<comment type="caution">
    <text evidence="2">The sequence shown here is derived from an EMBL/GenBank/DDBJ whole genome shotgun (WGS) entry which is preliminary data.</text>
</comment>
<name>A0A4U5MUT7_STECR</name>
<evidence type="ECO:0000313" key="1">
    <source>
        <dbReference type="EMBL" id="TKR73476.1"/>
    </source>
</evidence>
<dbReference type="Proteomes" id="UP000298663">
    <property type="component" value="Unassembled WGS sequence"/>
</dbReference>
<proteinExistence type="predicted"/>
<organism evidence="2 3">
    <name type="scientific">Steinernema carpocapsae</name>
    <name type="common">Entomopathogenic nematode</name>
    <dbReference type="NCBI Taxonomy" id="34508"/>
    <lineage>
        <taxon>Eukaryota</taxon>
        <taxon>Metazoa</taxon>
        <taxon>Ecdysozoa</taxon>
        <taxon>Nematoda</taxon>
        <taxon>Chromadorea</taxon>
        <taxon>Rhabditida</taxon>
        <taxon>Tylenchina</taxon>
        <taxon>Panagrolaimomorpha</taxon>
        <taxon>Strongyloidoidea</taxon>
        <taxon>Steinernematidae</taxon>
        <taxon>Steinernema</taxon>
    </lineage>
</organism>
<protein>
    <submittedName>
        <fullName evidence="2">Uncharacterized protein</fullName>
    </submittedName>
</protein>
<sequence length="102" mass="11636">MRNGTGSSIRVFAEGPSSKAMRYFSYDFQRFAVIFPAHNEQPYFTRKTPKPWKTGSLGSKTKKLMELPGPPRILSYSTLKKTDYAFGAVGFIKKSHWKHQTS</sequence>